<dbReference type="EMBL" id="GBXM01085880">
    <property type="protein sequence ID" value="JAH22697.1"/>
    <property type="molecule type" value="Transcribed_RNA"/>
</dbReference>
<sequence length="32" mass="3812">MYIFLTACPYLSVNLHYFRCLVLFLVFCCSQC</sequence>
<name>A0A0E9R1Q5_ANGAN</name>
<protein>
    <submittedName>
        <fullName evidence="1">Uncharacterized protein</fullName>
    </submittedName>
</protein>
<proteinExistence type="predicted"/>
<evidence type="ECO:0000313" key="1">
    <source>
        <dbReference type="EMBL" id="JAH22697.1"/>
    </source>
</evidence>
<dbReference type="AlphaFoldDB" id="A0A0E9R1Q5"/>
<reference evidence="1" key="2">
    <citation type="journal article" date="2015" name="Fish Shellfish Immunol.">
        <title>Early steps in the European eel (Anguilla anguilla)-Vibrio vulnificus interaction in the gills: Role of the RtxA13 toxin.</title>
        <authorList>
            <person name="Callol A."/>
            <person name="Pajuelo D."/>
            <person name="Ebbesson L."/>
            <person name="Teles M."/>
            <person name="MacKenzie S."/>
            <person name="Amaro C."/>
        </authorList>
    </citation>
    <scope>NUCLEOTIDE SEQUENCE</scope>
</reference>
<accession>A0A0E9R1Q5</accession>
<reference evidence="1" key="1">
    <citation type="submission" date="2014-11" db="EMBL/GenBank/DDBJ databases">
        <authorList>
            <person name="Amaro Gonzalez C."/>
        </authorList>
    </citation>
    <scope>NUCLEOTIDE SEQUENCE</scope>
</reference>
<organism evidence="1">
    <name type="scientific">Anguilla anguilla</name>
    <name type="common">European freshwater eel</name>
    <name type="synonym">Muraena anguilla</name>
    <dbReference type="NCBI Taxonomy" id="7936"/>
    <lineage>
        <taxon>Eukaryota</taxon>
        <taxon>Metazoa</taxon>
        <taxon>Chordata</taxon>
        <taxon>Craniata</taxon>
        <taxon>Vertebrata</taxon>
        <taxon>Euteleostomi</taxon>
        <taxon>Actinopterygii</taxon>
        <taxon>Neopterygii</taxon>
        <taxon>Teleostei</taxon>
        <taxon>Anguilliformes</taxon>
        <taxon>Anguillidae</taxon>
        <taxon>Anguilla</taxon>
    </lineage>
</organism>